<dbReference type="GO" id="GO:0030667">
    <property type="term" value="C:secretory granule membrane"/>
    <property type="evidence" value="ECO:0007669"/>
    <property type="project" value="TreeGrafter"/>
</dbReference>
<dbReference type="GO" id="GO:0005507">
    <property type="term" value="F:copper ion binding"/>
    <property type="evidence" value="ECO:0007669"/>
    <property type="project" value="TreeGrafter"/>
</dbReference>
<evidence type="ECO:0000313" key="9">
    <source>
        <dbReference type="Proteomes" id="UP000015102"/>
    </source>
</evidence>
<keyword evidence="5" id="KW-0186">Copper</keyword>
<evidence type="ECO:0000256" key="4">
    <source>
        <dbReference type="ARBA" id="ARBA00023002"/>
    </source>
</evidence>
<keyword evidence="9" id="KW-1185">Reference proteome</keyword>
<keyword evidence="3" id="KW-0479">Metal-binding</keyword>
<dbReference type="InterPro" id="IPR045266">
    <property type="entry name" value="DOH_DOMON"/>
</dbReference>
<evidence type="ECO:0000256" key="6">
    <source>
        <dbReference type="ARBA" id="ARBA00023033"/>
    </source>
</evidence>
<dbReference type="GO" id="GO:0005615">
    <property type="term" value="C:extracellular space"/>
    <property type="evidence" value="ECO:0007669"/>
    <property type="project" value="TreeGrafter"/>
</dbReference>
<dbReference type="EnsemblMetazoa" id="MESCA005952-RA">
    <property type="protein sequence ID" value="MESCA005952-PA"/>
    <property type="gene ID" value="MESCA005952"/>
</dbReference>
<dbReference type="Pfam" id="PF03351">
    <property type="entry name" value="DOMON"/>
    <property type="match status" value="1"/>
</dbReference>
<evidence type="ECO:0000313" key="8">
    <source>
        <dbReference type="EnsemblMetazoa" id="MESCA005952-PA"/>
    </source>
</evidence>
<evidence type="ECO:0000256" key="5">
    <source>
        <dbReference type="ARBA" id="ARBA00023008"/>
    </source>
</evidence>
<dbReference type="InterPro" id="IPR000945">
    <property type="entry name" value="DBH-like"/>
</dbReference>
<dbReference type="PROSITE" id="PS50836">
    <property type="entry name" value="DOMON"/>
    <property type="match status" value="1"/>
</dbReference>
<evidence type="ECO:0000256" key="2">
    <source>
        <dbReference type="ARBA" id="ARBA00004167"/>
    </source>
</evidence>
<dbReference type="GO" id="GO:0042421">
    <property type="term" value="P:norepinephrine biosynthetic process"/>
    <property type="evidence" value="ECO:0007669"/>
    <property type="project" value="TreeGrafter"/>
</dbReference>
<dbReference type="GO" id="GO:0042420">
    <property type="term" value="P:dopamine catabolic process"/>
    <property type="evidence" value="ECO:0007669"/>
    <property type="project" value="TreeGrafter"/>
</dbReference>
<dbReference type="EMBL" id="CAQQ02166488">
    <property type="status" value="NOT_ANNOTATED_CDS"/>
    <property type="molecule type" value="Genomic_DNA"/>
</dbReference>
<dbReference type="GO" id="GO:0004500">
    <property type="term" value="F:dopamine beta-monooxygenase activity"/>
    <property type="evidence" value="ECO:0007669"/>
    <property type="project" value="InterPro"/>
</dbReference>
<dbReference type="EMBL" id="CAQQ02166489">
    <property type="status" value="NOT_ANNOTATED_CDS"/>
    <property type="molecule type" value="Genomic_DNA"/>
</dbReference>
<dbReference type="InterPro" id="IPR005018">
    <property type="entry name" value="DOMON_domain"/>
</dbReference>
<dbReference type="PANTHER" id="PTHR10157:SF29">
    <property type="entry name" value="DOPAMINE BETA-HYDROXYLASE"/>
    <property type="match status" value="1"/>
</dbReference>
<dbReference type="STRING" id="36166.T1GQP1"/>
<organism evidence="8 9">
    <name type="scientific">Megaselia scalaris</name>
    <name type="common">Humpbacked fly</name>
    <name type="synonym">Phora scalaris</name>
    <dbReference type="NCBI Taxonomy" id="36166"/>
    <lineage>
        <taxon>Eukaryota</taxon>
        <taxon>Metazoa</taxon>
        <taxon>Ecdysozoa</taxon>
        <taxon>Arthropoda</taxon>
        <taxon>Hexapoda</taxon>
        <taxon>Insecta</taxon>
        <taxon>Pterygota</taxon>
        <taxon>Neoptera</taxon>
        <taxon>Endopterygota</taxon>
        <taxon>Diptera</taxon>
        <taxon>Brachycera</taxon>
        <taxon>Muscomorpha</taxon>
        <taxon>Platypezoidea</taxon>
        <taxon>Phoridae</taxon>
        <taxon>Megaseliini</taxon>
        <taxon>Megaselia</taxon>
    </lineage>
</organism>
<dbReference type="Proteomes" id="UP000015102">
    <property type="component" value="Unassembled WGS sequence"/>
</dbReference>
<proteinExistence type="predicted"/>
<reference evidence="9" key="1">
    <citation type="submission" date="2013-02" db="EMBL/GenBank/DDBJ databases">
        <authorList>
            <person name="Hughes D."/>
        </authorList>
    </citation>
    <scope>NUCLEOTIDE SEQUENCE</scope>
    <source>
        <strain>Durham</strain>
        <strain evidence="9">NC isolate 2 -- Noor lab</strain>
    </source>
</reference>
<keyword evidence="4" id="KW-0560">Oxidoreductase</keyword>
<keyword evidence="6" id="KW-0503">Monooxygenase</keyword>
<comment type="subcellular location">
    <subcellularLocation>
        <location evidence="2">Membrane</location>
        <topology evidence="2">Single-pass membrane protein</topology>
    </subcellularLocation>
</comment>
<dbReference type="CDD" id="cd09631">
    <property type="entry name" value="DOMON_DOH"/>
    <property type="match status" value="1"/>
</dbReference>
<name>T1GQP1_MEGSC</name>
<accession>T1GQP1</accession>
<evidence type="ECO:0000256" key="1">
    <source>
        <dbReference type="ARBA" id="ARBA00001973"/>
    </source>
</evidence>
<feature type="domain" description="DOMON" evidence="7">
    <location>
        <begin position="54"/>
        <end position="163"/>
    </location>
</feature>
<dbReference type="AlphaFoldDB" id="T1GQP1"/>
<reference evidence="8" key="2">
    <citation type="submission" date="2015-06" db="UniProtKB">
        <authorList>
            <consortium name="EnsemblMetazoa"/>
        </authorList>
    </citation>
    <scope>IDENTIFICATION</scope>
</reference>
<sequence>MEAMVKVTKQVNHGETYDIVIAYVGPLEQKYNFGLKADIGLSDTKLHDVLLDHKDIKLSWMIDWHKKEVLFHIQNAFDEKHRWFYLGFQKRADDNHANADICFFENQNGVFNVVTDTYTSPCGTRVHKDYQQDCEVFKMDDTSLAFKRKFDTCDPLDLRMHVS</sequence>
<dbReference type="GO" id="GO:0006589">
    <property type="term" value="P:octopamine biosynthetic process"/>
    <property type="evidence" value="ECO:0007669"/>
    <property type="project" value="TreeGrafter"/>
</dbReference>
<comment type="cofactor">
    <cofactor evidence="1">
        <name>Cu(2+)</name>
        <dbReference type="ChEBI" id="CHEBI:29036"/>
    </cofactor>
</comment>
<protein>
    <recommendedName>
        <fullName evidence="7">DOMON domain-containing protein</fullName>
    </recommendedName>
</protein>
<dbReference type="HOGENOM" id="CLU_1628947_0_0_1"/>
<evidence type="ECO:0000259" key="7">
    <source>
        <dbReference type="PROSITE" id="PS50836"/>
    </source>
</evidence>
<dbReference type="PANTHER" id="PTHR10157">
    <property type="entry name" value="DOPAMINE BETA HYDROXYLASE RELATED"/>
    <property type="match status" value="1"/>
</dbReference>
<evidence type="ECO:0000256" key="3">
    <source>
        <dbReference type="ARBA" id="ARBA00022723"/>
    </source>
</evidence>